<dbReference type="PANTHER" id="PTHR45989">
    <property type="entry name" value="TRANSLATION INITIATION FACTOR EIF-2B SUBUNIT GAMMA"/>
    <property type="match status" value="1"/>
</dbReference>
<reference evidence="10 11" key="1">
    <citation type="journal article" date="2016" name="Nat. Commun.">
        <title>Ectomycorrhizal ecology is imprinted in the genome of the dominant symbiotic fungus Cenococcum geophilum.</title>
        <authorList>
            <consortium name="DOE Joint Genome Institute"/>
            <person name="Peter M."/>
            <person name="Kohler A."/>
            <person name="Ohm R.A."/>
            <person name="Kuo A."/>
            <person name="Krutzmann J."/>
            <person name="Morin E."/>
            <person name="Arend M."/>
            <person name="Barry K.W."/>
            <person name="Binder M."/>
            <person name="Choi C."/>
            <person name="Clum A."/>
            <person name="Copeland A."/>
            <person name="Grisel N."/>
            <person name="Haridas S."/>
            <person name="Kipfer T."/>
            <person name="LaButti K."/>
            <person name="Lindquist E."/>
            <person name="Lipzen A."/>
            <person name="Maire R."/>
            <person name="Meier B."/>
            <person name="Mihaltcheva S."/>
            <person name="Molinier V."/>
            <person name="Murat C."/>
            <person name="Poggeler S."/>
            <person name="Quandt C.A."/>
            <person name="Sperisen C."/>
            <person name="Tritt A."/>
            <person name="Tisserant E."/>
            <person name="Crous P.W."/>
            <person name="Henrissat B."/>
            <person name="Nehls U."/>
            <person name="Egli S."/>
            <person name="Spatafora J.W."/>
            <person name="Grigoriev I.V."/>
            <person name="Martin F.M."/>
        </authorList>
    </citation>
    <scope>NUCLEOTIDE SEQUENCE [LARGE SCALE GENOMIC DNA]</scope>
    <source>
        <strain evidence="10 11">CBS 459.81</strain>
    </source>
</reference>
<dbReference type="EMBL" id="KV745082">
    <property type="protein sequence ID" value="OCK78084.1"/>
    <property type="molecule type" value="Genomic_DNA"/>
</dbReference>
<dbReference type="AlphaFoldDB" id="A0A8E2E6H7"/>
<evidence type="ECO:0000313" key="10">
    <source>
        <dbReference type="EMBL" id="OCK78084.1"/>
    </source>
</evidence>
<dbReference type="GO" id="GO:0005851">
    <property type="term" value="C:eukaryotic translation initiation factor 2B complex"/>
    <property type="evidence" value="ECO:0007669"/>
    <property type="project" value="TreeGrafter"/>
</dbReference>
<proteinExistence type="inferred from homology"/>
<keyword evidence="4" id="KW-0396">Initiation factor</keyword>
<comment type="similarity">
    <text evidence="2">Belongs to the eIF-2B gamma/epsilon subunits family.</text>
</comment>
<gene>
    <name evidence="10" type="ORF">K432DRAFT_395084</name>
</gene>
<dbReference type="OrthoDB" id="10250549at2759"/>
<evidence type="ECO:0000259" key="9">
    <source>
        <dbReference type="Pfam" id="PF25087"/>
    </source>
</evidence>
<evidence type="ECO:0000256" key="4">
    <source>
        <dbReference type="ARBA" id="ARBA00022540"/>
    </source>
</evidence>
<evidence type="ECO:0000256" key="5">
    <source>
        <dbReference type="ARBA" id="ARBA00022917"/>
    </source>
</evidence>
<dbReference type="CDD" id="cd04652">
    <property type="entry name" value="LbH_eIF2B_gamma_C"/>
    <property type="match status" value="1"/>
</dbReference>
<evidence type="ECO:0000256" key="1">
    <source>
        <dbReference type="ARBA" id="ARBA00004514"/>
    </source>
</evidence>
<dbReference type="GO" id="GO:0002183">
    <property type="term" value="P:cytoplasmic translational initiation"/>
    <property type="evidence" value="ECO:0007669"/>
    <property type="project" value="TreeGrafter"/>
</dbReference>
<dbReference type="Gene3D" id="2.160.10.10">
    <property type="entry name" value="Hexapeptide repeat proteins"/>
    <property type="match status" value="1"/>
</dbReference>
<evidence type="ECO:0000256" key="8">
    <source>
        <dbReference type="ARBA" id="ARBA00046432"/>
    </source>
</evidence>
<keyword evidence="11" id="KW-1185">Reference proteome</keyword>
<evidence type="ECO:0000313" key="11">
    <source>
        <dbReference type="Proteomes" id="UP000250266"/>
    </source>
</evidence>
<dbReference type="PANTHER" id="PTHR45989:SF1">
    <property type="entry name" value="TRANSLATION INITIATION FACTOR EIF-2B SUBUNIT GAMMA"/>
    <property type="match status" value="1"/>
</dbReference>
<dbReference type="InterPro" id="IPR051960">
    <property type="entry name" value="eIF2B_gamma"/>
</dbReference>
<dbReference type="SUPFAM" id="SSF51161">
    <property type="entry name" value="Trimeric LpxA-like enzymes"/>
    <property type="match status" value="1"/>
</dbReference>
<organism evidence="10 11">
    <name type="scientific">Lepidopterella palustris CBS 459.81</name>
    <dbReference type="NCBI Taxonomy" id="1314670"/>
    <lineage>
        <taxon>Eukaryota</taxon>
        <taxon>Fungi</taxon>
        <taxon>Dikarya</taxon>
        <taxon>Ascomycota</taxon>
        <taxon>Pezizomycotina</taxon>
        <taxon>Dothideomycetes</taxon>
        <taxon>Pleosporomycetidae</taxon>
        <taxon>Mytilinidiales</taxon>
        <taxon>Argynnaceae</taxon>
        <taxon>Lepidopterella</taxon>
    </lineage>
</organism>
<evidence type="ECO:0000256" key="2">
    <source>
        <dbReference type="ARBA" id="ARBA00007878"/>
    </source>
</evidence>
<dbReference type="InterPro" id="IPR029044">
    <property type="entry name" value="Nucleotide-diphossugar_trans"/>
</dbReference>
<dbReference type="Gene3D" id="3.90.550.10">
    <property type="entry name" value="Spore Coat Polysaccharide Biosynthesis Protein SpsA, Chain A"/>
    <property type="match status" value="1"/>
</dbReference>
<evidence type="ECO:0000256" key="7">
    <source>
        <dbReference type="ARBA" id="ARBA00044229"/>
    </source>
</evidence>
<protein>
    <recommendedName>
        <fullName evidence="6">Translation initiation factor eIF2B subunit gamma</fullName>
    </recommendedName>
    <alternativeName>
        <fullName evidence="7">eIF2B GDP-GTP exchange factor subunit gamma</fullName>
    </alternativeName>
</protein>
<name>A0A8E2E6H7_9PEZI</name>
<dbReference type="SUPFAM" id="SSF53448">
    <property type="entry name" value="Nucleotide-diphospho-sugar transferases"/>
    <property type="match status" value="1"/>
</dbReference>
<keyword evidence="3" id="KW-0963">Cytoplasm</keyword>
<dbReference type="GO" id="GO:0005085">
    <property type="term" value="F:guanyl-nucleotide exchange factor activity"/>
    <property type="evidence" value="ECO:0007669"/>
    <property type="project" value="TreeGrafter"/>
</dbReference>
<feature type="domain" description="Mannose-1-phosphate guanyltransferase C-terminal" evidence="9">
    <location>
        <begin position="454"/>
        <end position="539"/>
    </location>
</feature>
<accession>A0A8E2E6H7</accession>
<dbReference type="Proteomes" id="UP000250266">
    <property type="component" value="Unassembled WGS sequence"/>
</dbReference>
<keyword evidence="5" id="KW-0648">Protein biosynthesis</keyword>
<comment type="subunit">
    <text evidence="8">Component of the translation initiation factor 2B (eIF2B) complex which is a heterodecamer of two sets of five different subunits: alpha, beta, gamma, delta and epsilon. Subunits alpha, beta and delta comprise a regulatory subcomplex and subunits epsilon and gamma comprise a catalytic subcomplex. Within the complex, the hexameric regulatory complex resides at the center, with the two heterodimeric catalytic subcomplexes bound on opposite sides.</text>
</comment>
<dbReference type="GO" id="GO:0005829">
    <property type="term" value="C:cytosol"/>
    <property type="evidence" value="ECO:0007669"/>
    <property type="project" value="UniProtKB-SubCell"/>
</dbReference>
<dbReference type="Pfam" id="PF25087">
    <property type="entry name" value="GMPPB_C"/>
    <property type="match status" value="1"/>
</dbReference>
<dbReference type="GO" id="GO:0003743">
    <property type="term" value="F:translation initiation factor activity"/>
    <property type="evidence" value="ECO:0007669"/>
    <property type="project" value="UniProtKB-KW"/>
</dbReference>
<comment type="subcellular location">
    <subcellularLocation>
        <location evidence="1">Cytoplasm</location>
        <location evidence="1">Cytosol</location>
    </subcellularLocation>
</comment>
<dbReference type="InterPro" id="IPR011004">
    <property type="entry name" value="Trimer_LpxA-like_sf"/>
</dbReference>
<evidence type="ECO:0000256" key="6">
    <source>
        <dbReference type="ARBA" id="ARBA00044196"/>
    </source>
</evidence>
<sequence length="587" mass="63752">MPHATIPPPGFQALILCGPGASIGTFTSSPKDIPKALIPIANRPMVWYPLEWCYRMGVTNILLITPTESLEAIEAALSQNPHLTSLPAPKPDILAPKGLTHETGTGEIFRLPEVQAAITGDFIILPCDLVCEMDGASLVEAWMVEEAGLGDATGDIKETGNIPMGIGGERIGRRGGLGVWYQTKSDISVKGEETDFIATTPLPPPIVPPPSDSLRRDMSKLVYTVPTDTLNDITEANKCFPVRHSLLKKHGRIKMLSTHRDAHIYFFPYWVLEMIRKNERFESVSEEVLGWWAKAGWQDGLGDKLGLRDIFQKPASLRGDEHGDFALNNEVNVAMLSSTWTGSEEDADTDSTTSFASRVRDANASGLPLKSPAPKPSLTIPPILAYVQPTGSSNPLIRRVDTAQLLLNVSLRLAKLPSVEDLGKDASKLASPYAHQAKIAHKESIPKRCRVEAENCLVAENVTVEEKCNIKESVIGANCKIGEGARLMRCLLMEGAEVGENVQLTGCILGRRCRIEGGPAKGDDKTVLKDCEVQDGHVVEWGTESKDEKFMRFELPSDEGEVDGDEGSAMGCDSVDALVAEEGISLR</sequence>
<dbReference type="InterPro" id="IPR056729">
    <property type="entry name" value="GMPPB_C"/>
</dbReference>
<evidence type="ECO:0000256" key="3">
    <source>
        <dbReference type="ARBA" id="ARBA00022490"/>
    </source>
</evidence>